<gene>
    <name evidence="6" type="ORF">HER12_03250</name>
</gene>
<dbReference type="EC" id="3.2.2.-" evidence="5"/>
<dbReference type="Pfam" id="PF02245">
    <property type="entry name" value="Pur_DNA_glyco"/>
    <property type="match status" value="1"/>
</dbReference>
<keyword evidence="4 5" id="KW-0234">DNA repair</keyword>
<dbReference type="CDD" id="cd00540">
    <property type="entry name" value="AAG"/>
    <property type="match status" value="1"/>
</dbReference>
<dbReference type="NCBIfam" id="TIGR00567">
    <property type="entry name" value="3mg"/>
    <property type="match status" value="1"/>
</dbReference>
<dbReference type="FunFam" id="3.10.300.10:FF:000001">
    <property type="entry name" value="Putative 3-methyladenine DNA glycosylase"/>
    <property type="match status" value="1"/>
</dbReference>
<sequence length="205" mass="23427">MEQIISQDFFLSEATVVAKNLLGKILVRTIKGQKIKARIVETEAYMGGFDRASHSYGFKKTPKTLPLYQEGGRIYIYLIYGMYYCFNIVVNTKDNPQAVLIRAVEIIEGHEVAINYLAGNNHKKRSHHWTNGPGKLALALNLDQSLNNLHLLSNDCLTLVSDDFFVGPDEIVAAKRVNIDYAQEDKEHFWRFYLKNNLFVSKVIK</sequence>
<comment type="similarity">
    <text evidence="1 5">Belongs to the DNA glycosylase MPG family.</text>
</comment>
<accession>A0A846TQY9</accession>
<organism evidence="6 7">
    <name type="scientific">Spiroplasma platyhelix PALS-1</name>
    <dbReference type="NCBI Taxonomy" id="1276218"/>
    <lineage>
        <taxon>Bacteria</taxon>
        <taxon>Bacillati</taxon>
        <taxon>Mycoplasmatota</taxon>
        <taxon>Mollicutes</taxon>
        <taxon>Entomoplasmatales</taxon>
        <taxon>Spiroplasmataceae</taxon>
        <taxon>Spiroplasma</taxon>
    </lineage>
</organism>
<dbReference type="PANTHER" id="PTHR10429">
    <property type="entry name" value="DNA-3-METHYLADENINE GLYCOSYLASE"/>
    <property type="match status" value="1"/>
</dbReference>
<proteinExistence type="inferred from homology"/>
<dbReference type="GO" id="GO:0006284">
    <property type="term" value="P:base-excision repair"/>
    <property type="evidence" value="ECO:0007669"/>
    <property type="project" value="InterPro"/>
</dbReference>
<dbReference type="RefSeq" id="WP_168105230.1">
    <property type="nucleotide sequence ID" value="NZ_CP051215.1"/>
</dbReference>
<evidence type="ECO:0000256" key="1">
    <source>
        <dbReference type="ARBA" id="ARBA00009232"/>
    </source>
</evidence>
<keyword evidence="2 5" id="KW-0227">DNA damage</keyword>
<dbReference type="Gene3D" id="3.10.300.10">
    <property type="entry name" value="Methylpurine-DNA glycosylase (MPG)"/>
    <property type="match status" value="1"/>
</dbReference>
<keyword evidence="7" id="KW-1185">Reference proteome</keyword>
<dbReference type="GO" id="GO:0003905">
    <property type="term" value="F:alkylbase DNA N-glycosylase activity"/>
    <property type="evidence" value="ECO:0007669"/>
    <property type="project" value="InterPro"/>
</dbReference>
<evidence type="ECO:0000313" key="6">
    <source>
        <dbReference type="EMBL" id="NKE38760.1"/>
    </source>
</evidence>
<protein>
    <recommendedName>
        <fullName evidence="5">Putative 3-methyladenine DNA glycosylase</fullName>
        <ecNumber evidence="5">3.2.2.-</ecNumber>
    </recommendedName>
</protein>
<evidence type="ECO:0000256" key="4">
    <source>
        <dbReference type="ARBA" id="ARBA00023204"/>
    </source>
</evidence>
<dbReference type="AlphaFoldDB" id="A0A846TQY9"/>
<comment type="caution">
    <text evidence="6">The sequence shown here is derived from an EMBL/GenBank/DDBJ whole genome shotgun (WGS) entry which is preliminary data.</text>
</comment>
<dbReference type="InterPro" id="IPR036995">
    <property type="entry name" value="MPG_sf"/>
</dbReference>
<evidence type="ECO:0000256" key="3">
    <source>
        <dbReference type="ARBA" id="ARBA00022801"/>
    </source>
</evidence>
<dbReference type="GO" id="GO:0003677">
    <property type="term" value="F:DNA binding"/>
    <property type="evidence" value="ECO:0007669"/>
    <property type="project" value="InterPro"/>
</dbReference>
<evidence type="ECO:0000313" key="7">
    <source>
        <dbReference type="Proteomes" id="UP000584587"/>
    </source>
</evidence>
<dbReference type="HAMAP" id="MF_00527">
    <property type="entry name" value="3MGH"/>
    <property type="match status" value="1"/>
</dbReference>
<dbReference type="InterPro" id="IPR011034">
    <property type="entry name" value="Formyl_transferase-like_C_sf"/>
</dbReference>
<dbReference type="EMBL" id="JAAVVK010000002">
    <property type="protein sequence ID" value="NKE38760.1"/>
    <property type="molecule type" value="Genomic_DNA"/>
</dbReference>
<dbReference type="PANTHER" id="PTHR10429:SF0">
    <property type="entry name" value="DNA-3-METHYLADENINE GLYCOSYLASE"/>
    <property type="match status" value="1"/>
</dbReference>
<evidence type="ECO:0000256" key="2">
    <source>
        <dbReference type="ARBA" id="ARBA00022763"/>
    </source>
</evidence>
<evidence type="ECO:0000256" key="5">
    <source>
        <dbReference type="HAMAP-Rule" id="MF_00527"/>
    </source>
</evidence>
<reference evidence="6 7" key="1">
    <citation type="submission" date="2020-04" db="EMBL/GenBank/DDBJ databases">
        <title>Complete genome sequence of Spiroplasma platyhelix ATCC 51748, an insect isolate.</title>
        <authorList>
            <person name="Green E.A."/>
            <person name="Klassen J.L."/>
        </authorList>
    </citation>
    <scope>NUCLEOTIDE SEQUENCE [LARGE SCALE GENOMIC DNA]</scope>
    <source>
        <strain evidence="6 7">PALS-1</strain>
    </source>
</reference>
<dbReference type="Proteomes" id="UP000584587">
    <property type="component" value="Unassembled WGS sequence"/>
</dbReference>
<name>A0A846TQY9_9MOLU</name>
<dbReference type="SUPFAM" id="SSF50486">
    <property type="entry name" value="FMT C-terminal domain-like"/>
    <property type="match status" value="1"/>
</dbReference>
<dbReference type="InterPro" id="IPR003180">
    <property type="entry name" value="MPG"/>
</dbReference>
<keyword evidence="3 5" id="KW-0378">Hydrolase</keyword>